<dbReference type="InterPro" id="IPR003385">
    <property type="entry name" value="Glyco_hydro_77"/>
</dbReference>
<comment type="catalytic activity">
    <reaction evidence="1 10">
        <text>Transfers a segment of a (1-&gt;4)-alpha-D-glucan to a new position in an acceptor, which may be glucose or a (1-&gt;4)-alpha-D-glucan.</text>
        <dbReference type="EC" id="2.4.1.25"/>
    </reaction>
</comment>
<evidence type="ECO:0000256" key="4">
    <source>
        <dbReference type="ARBA" id="ARBA00020295"/>
    </source>
</evidence>
<sequence>MTLARLAALHGVATAYSPSPGVTVPVPDATVVAVLAALDVDATTPAALGASLAAAEEARAARLLPPTVVVWRGDGPAGRPRSLAALPAGTALRVALEDGTAAGPPVPWEGLPAGVHTLEAHAPDGRTARAALVVAPARAPQPPGPCHGLLVQLYSLLSTRSWGMGDLGDLRELAGWAGRALGSGFVQVNPLHAAVPGTPTDPSPYRPSSRRFPDPVHLRIEEVPEFAYASGTARTELDELAARAGELRDGVLRKGELIDRDAVWVLKRRALEILAAVPLGPGRRAAFDAFRAARGRALEDHATWCALAERYGADRARWPAGLDDPRSSATARARAGLEDRLAFHRLAAWLTDEQLAAAARAAREAGMPVGVVHDLAVGVHPDGADAWAQAGTYASGVSVGAPPDAFNAHGQDWGLPPWRPDALAASGHAPYRDLLRSLFRHAGALRIDHVMGLFRLWWVPAGLPPTQGTYVRYDADAMLAVLVLEADRAGAAVIGEDLGTVEPGVREALRRRGVFGTSVMWFERDWEGSRRPLPPEEWRADCLATATTHDLPPTAARLSGEHVELRRRLGLLARPAARERAEDAADVAEWLAYLRELGLLPQDGGRDEEAEVRAVYRFLRRTPARMTGVWLPDAVGDRRPQNLPGTLDRYPNWRLPVAGADGRPVTLEELAASPRLHALAAVLGEPGAATPPPGARRG</sequence>
<reference evidence="11" key="1">
    <citation type="submission" date="2022-04" db="EMBL/GenBank/DDBJ databases">
        <title>Systematic whole-genome sequencing reveals an unexpected diversity among actinomycetoma pathogens and provides insights into their antibacterial susceptibilities.</title>
        <authorList>
            <person name="Watson A.K."/>
            <person name="Kepplinger B."/>
            <person name="Bakhiet S.M."/>
            <person name="Mhmoud N.A."/>
            <person name="Chapman J."/>
            <person name="Allenby N."/>
            <person name="Mickiewicz K."/>
            <person name="Goodfellow M."/>
            <person name="Fahal A.H."/>
            <person name="Errington J."/>
        </authorList>
    </citation>
    <scope>NUCLEOTIDE SEQUENCE</scope>
    <source>
        <strain evidence="11">SD 504</strain>
    </source>
</reference>
<organism evidence="11 12">
    <name type="scientific">Streptomyces sudanensis</name>
    <dbReference type="NCBI Taxonomy" id="436397"/>
    <lineage>
        <taxon>Bacteria</taxon>
        <taxon>Bacillati</taxon>
        <taxon>Actinomycetota</taxon>
        <taxon>Actinomycetes</taxon>
        <taxon>Kitasatosporales</taxon>
        <taxon>Streptomycetaceae</taxon>
        <taxon>Streptomyces</taxon>
    </lineage>
</organism>
<dbReference type="EC" id="2.4.1.25" evidence="3 10"/>
<accession>A0ABY4TCE8</accession>
<dbReference type="PANTHER" id="PTHR32438">
    <property type="entry name" value="4-ALPHA-GLUCANOTRANSFERASE DPE1, CHLOROPLASTIC/AMYLOPLASTIC"/>
    <property type="match status" value="1"/>
</dbReference>
<dbReference type="GO" id="GO:0004134">
    <property type="term" value="F:4-alpha-glucanotransferase activity"/>
    <property type="evidence" value="ECO:0007669"/>
    <property type="project" value="UniProtKB-EC"/>
</dbReference>
<comment type="similarity">
    <text evidence="2 10">Belongs to the disproportionating enzyme family.</text>
</comment>
<protein>
    <recommendedName>
        <fullName evidence="4 10">4-alpha-glucanotransferase</fullName>
        <ecNumber evidence="3 10">2.4.1.25</ecNumber>
    </recommendedName>
    <alternativeName>
        <fullName evidence="8 10">Amylomaltase</fullName>
    </alternativeName>
    <alternativeName>
        <fullName evidence="9 10">Disproportionating enzyme</fullName>
    </alternativeName>
</protein>
<dbReference type="RefSeq" id="WP_010476661.1">
    <property type="nucleotide sequence ID" value="NZ_CP095474.1"/>
</dbReference>
<gene>
    <name evidence="11" type="primary">malQ</name>
    <name evidence="11" type="ORF">MW084_09255</name>
</gene>
<keyword evidence="12" id="KW-1185">Reference proteome</keyword>
<name>A0ABY4TCE8_9ACTN</name>
<evidence type="ECO:0000256" key="1">
    <source>
        <dbReference type="ARBA" id="ARBA00000439"/>
    </source>
</evidence>
<evidence type="ECO:0000256" key="2">
    <source>
        <dbReference type="ARBA" id="ARBA00005684"/>
    </source>
</evidence>
<evidence type="ECO:0000313" key="11">
    <source>
        <dbReference type="EMBL" id="URN16106.1"/>
    </source>
</evidence>
<keyword evidence="7 10" id="KW-0119">Carbohydrate metabolism</keyword>
<dbReference type="PANTHER" id="PTHR32438:SF5">
    <property type="entry name" value="4-ALPHA-GLUCANOTRANSFERASE DPE1, CHLOROPLASTIC_AMYLOPLASTIC"/>
    <property type="match status" value="1"/>
</dbReference>
<evidence type="ECO:0000313" key="12">
    <source>
        <dbReference type="Proteomes" id="UP001056383"/>
    </source>
</evidence>
<proteinExistence type="inferred from homology"/>
<dbReference type="SUPFAM" id="SSF51445">
    <property type="entry name" value="(Trans)glycosidases"/>
    <property type="match status" value="1"/>
</dbReference>
<keyword evidence="6 10" id="KW-0808">Transferase</keyword>
<dbReference type="Gene3D" id="3.20.20.80">
    <property type="entry name" value="Glycosidases"/>
    <property type="match status" value="1"/>
</dbReference>
<keyword evidence="5 10" id="KW-0328">Glycosyltransferase</keyword>
<evidence type="ECO:0000256" key="7">
    <source>
        <dbReference type="ARBA" id="ARBA00023277"/>
    </source>
</evidence>
<dbReference type="InterPro" id="IPR017853">
    <property type="entry name" value="GH"/>
</dbReference>
<dbReference type="Pfam" id="PF02446">
    <property type="entry name" value="Glyco_hydro_77"/>
    <property type="match status" value="1"/>
</dbReference>
<evidence type="ECO:0000256" key="6">
    <source>
        <dbReference type="ARBA" id="ARBA00022679"/>
    </source>
</evidence>
<evidence type="ECO:0000256" key="3">
    <source>
        <dbReference type="ARBA" id="ARBA00012560"/>
    </source>
</evidence>
<evidence type="ECO:0000256" key="8">
    <source>
        <dbReference type="ARBA" id="ARBA00031423"/>
    </source>
</evidence>
<evidence type="ECO:0000256" key="9">
    <source>
        <dbReference type="ARBA" id="ARBA00031501"/>
    </source>
</evidence>
<dbReference type="EMBL" id="CP095474">
    <property type="protein sequence ID" value="URN16106.1"/>
    <property type="molecule type" value="Genomic_DNA"/>
</dbReference>
<evidence type="ECO:0000256" key="5">
    <source>
        <dbReference type="ARBA" id="ARBA00022676"/>
    </source>
</evidence>
<evidence type="ECO:0000256" key="10">
    <source>
        <dbReference type="RuleBase" id="RU361207"/>
    </source>
</evidence>
<dbReference type="NCBIfam" id="TIGR00217">
    <property type="entry name" value="malQ"/>
    <property type="match status" value="1"/>
</dbReference>
<dbReference type="Proteomes" id="UP001056383">
    <property type="component" value="Chromosome"/>
</dbReference>